<dbReference type="CDD" id="cd07247">
    <property type="entry name" value="SgaA_N_like"/>
    <property type="match status" value="2"/>
</dbReference>
<gene>
    <name evidence="2" type="ORF">GCM10009716_11690</name>
</gene>
<dbReference type="EMBL" id="BAAAMJ010000010">
    <property type="protein sequence ID" value="GAA1903369.1"/>
    <property type="molecule type" value="Genomic_DNA"/>
</dbReference>
<evidence type="ECO:0000313" key="3">
    <source>
        <dbReference type="Proteomes" id="UP001501303"/>
    </source>
</evidence>
<dbReference type="Pfam" id="PF00903">
    <property type="entry name" value="Glyoxalase"/>
    <property type="match status" value="1"/>
</dbReference>
<reference evidence="2 3" key="1">
    <citation type="journal article" date="2019" name="Int. J. Syst. Evol. Microbiol.">
        <title>The Global Catalogue of Microorganisms (GCM) 10K type strain sequencing project: providing services to taxonomists for standard genome sequencing and annotation.</title>
        <authorList>
            <consortium name="The Broad Institute Genomics Platform"/>
            <consortium name="The Broad Institute Genome Sequencing Center for Infectious Disease"/>
            <person name="Wu L."/>
            <person name="Ma J."/>
        </authorList>
    </citation>
    <scope>NUCLEOTIDE SEQUENCE [LARGE SCALE GENOMIC DNA]</scope>
    <source>
        <strain evidence="2 3">JCM 13581</strain>
    </source>
</reference>
<sequence>MTVKTYFPEGAPCWADVMVPDPDAARAFYSELMGWMFEEPDPNVGGYTSASRDDKAVAAVMPQPEPAPTAWGVYLSVPDIEATVERVRAGGGQIMTEPMPIADIGTMAVIADPGGAVIGLWQAGEFPGFELQGRPGSFSWAEVYTHEKEKVDRFYADVFHLEGKDSDDPTYDFRVWAPSGQPVDDEHAVLGRCRIADPLPADMPAHVRIYFSVEDCDATVRTAQRLGGRLLEDPQDSPYGRHAVLADNQGAAFAVLGPAPAS</sequence>
<dbReference type="SUPFAM" id="SSF54593">
    <property type="entry name" value="Glyoxalase/Bleomycin resistance protein/Dihydroxybiphenyl dioxygenase"/>
    <property type="match status" value="2"/>
</dbReference>
<name>A0ABN2NUQ7_9ACTN</name>
<dbReference type="InterPro" id="IPR037523">
    <property type="entry name" value="VOC_core"/>
</dbReference>
<feature type="domain" description="VOC" evidence="1">
    <location>
        <begin position="11"/>
        <end position="123"/>
    </location>
</feature>
<dbReference type="PANTHER" id="PTHR33993">
    <property type="entry name" value="GLYOXALASE-RELATED"/>
    <property type="match status" value="1"/>
</dbReference>
<dbReference type="Pfam" id="PF18029">
    <property type="entry name" value="Glyoxalase_6"/>
    <property type="match status" value="1"/>
</dbReference>
<accession>A0ABN2NUQ7</accession>
<dbReference type="InterPro" id="IPR052164">
    <property type="entry name" value="Anthracycline_SecMetBiosynth"/>
</dbReference>
<dbReference type="PANTHER" id="PTHR33993:SF10">
    <property type="entry name" value="CONSERVED PROTEIN"/>
    <property type="match status" value="1"/>
</dbReference>
<comment type="caution">
    <text evidence="2">The sequence shown here is derived from an EMBL/GenBank/DDBJ whole genome shotgun (WGS) entry which is preliminary data.</text>
</comment>
<proteinExistence type="predicted"/>
<dbReference type="InterPro" id="IPR029068">
    <property type="entry name" value="Glyas_Bleomycin-R_OHBP_Dase"/>
</dbReference>
<evidence type="ECO:0000259" key="1">
    <source>
        <dbReference type="PROSITE" id="PS51819"/>
    </source>
</evidence>
<dbReference type="Gene3D" id="3.10.180.10">
    <property type="entry name" value="2,3-Dihydroxybiphenyl 1,2-Dioxygenase, domain 1"/>
    <property type="match status" value="2"/>
</dbReference>
<evidence type="ECO:0000313" key="2">
    <source>
        <dbReference type="EMBL" id="GAA1903369.1"/>
    </source>
</evidence>
<dbReference type="InterPro" id="IPR004360">
    <property type="entry name" value="Glyas_Fos-R_dOase_dom"/>
</dbReference>
<keyword evidence="3" id="KW-1185">Reference proteome</keyword>
<dbReference type="InterPro" id="IPR041581">
    <property type="entry name" value="Glyoxalase_6"/>
</dbReference>
<dbReference type="PROSITE" id="PS51819">
    <property type="entry name" value="VOC"/>
    <property type="match status" value="2"/>
</dbReference>
<protein>
    <submittedName>
        <fullName evidence="2">VOC family protein</fullName>
    </submittedName>
</protein>
<dbReference type="RefSeq" id="WP_344259424.1">
    <property type="nucleotide sequence ID" value="NZ_BAAAMJ010000010.1"/>
</dbReference>
<organism evidence="2 3">
    <name type="scientific">Streptomyces sodiiphilus</name>
    <dbReference type="NCBI Taxonomy" id="226217"/>
    <lineage>
        <taxon>Bacteria</taxon>
        <taxon>Bacillati</taxon>
        <taxon>Actinomycetota</taxon>
        <taxon>Actinomycetes</taxon>
        <taxon>Kitasatosporales</taxon>
        <taxon>Streptomycetaceae</taxon>
        <taxon>Streptomyces</taxon>
    </lineage>
</organism>
<dbReference type="Proteomes" id="UP001501303">
    <property type="component" value="Unassembled WGS sequence"/>
</dbReference>
<feature type="domain" description="VOC" evidence="1">
    <location>
        <begin position="137"/>
        <end position="258"/>
    </location>
</feature>